<dbReference type="AlphaFoldDB" id="A0A6P6RKF3"/>
<keyword evidence="2" id="KW-1185">Reference proteome</keyword>
<evidence type="ECO:0000313" key="2">
    <source>
        <dbReference type="Proteomes" id="UP000515129"/>
    </source>
</evidence>
<dbReference type="FunFam" id="3.30.70.270:FF:000020">
    <property type="entry name" value="Transposon Tf2-6 polyprotein-like Protein"/>
    <property type="match status" value="1"/>
</dbReference>
<dbReference type="PANTHER" id="PTHR33064:SF37">
    <property type="entry name" value="RIBONUCLEASE H"/>
    <property type="match status" value="1"/>
</dbReference>
<reference evidence="3" key="1">
    <citation type="submission" date="2025-08" db="UniProtKB">
        <authorList>
            <consortium name="RefSeq"/>
        </authorList>
    </citation>
    <scope>IDENTIFICATION</scope>
    <source>
        <strain evidence="3">Wakin</strain>
        <tissue evidence="3">Muscle</tissue>
    </source>
</reference>
<feature type="region of interest" description="Disordered" evidence="1">
    <location>
        <begin position="67"/>
        <end position="127"/>
    </location>
</feature>
<feature type="compositionally biased region" description="Polar residues" evidence="1">
    <location>
        <begin position="72"/>
        <end position="117"/>
    </location>
</feature>
<dbReference type="GeneID" id="113120171"/>
<dbReference type="InterPro" id="IPR043502">
    <property type="entry name" value="DNA/RNA_pol_sf"/>
</dbReference>
<accession>A0A6P6RKF3</accession>
<name>A0A6P6RKF3_CARAU</name>
<dbReference type="SUPFAM" id="SSF56672">
    <property type="entry name" value="DNA/RNA polymerases"/>
    <property type="match status" value="1"/>
</dbReference>
<protein>
    <submittedName>
        <fullName evidence="3">Pollen-specific leucine-rich repeat extensin-like protein 1</fullName>
    </submittedName>
</protein>
<dbReference type="RefSeq" id="XP_026145902.1">
    <property type="nucleotide sequence ID" value="XM_026290117.1"/>
</dbReference>
<dbReference type="Gene3D" id="3.30.70.270">
    <property type="match status" value="1"/>
</dbReference>
<dbReference type="InterPro" id="IPR043128">
    <property type="entry name" value="Rev_trsase/Diguanyl_cyclase"/>
</dbReference>
<organism evidence="2 3">
    <name type="scientific">Carassius auratus</name>
    <name type="common">Goldfish</name>
    <dbReference type="NCBI Taxonomy" id="7957"/>
    <lineage>
        <taxon>Eukaryota</taxon>
        <taxon>Metazoa</taxon>
        <taxon>Chordata</taxon>
        <taxon>Craniata</taxon>
        <taxon>Vertebrata</taxon>
        <taxon>Euteleostomi</taxon>
        <taxon>Actinopterygii</taxon>
        <taxon>Neopterygii</taxon>
        <taxon>Teleostei</taxon>
        <taxon>Ostariophysi</taxon>
        <taxon>Cypriniformes</taxon>
        <taxon>Cyprinidae</taxon>
        <taxon>Cyprininae</taxon>
        <taxon>Carassius</taxon>
    </lineage>
</organism>
<evidence type="ECO:0000256" key="1">
    <source>
        <dbReference type="SAM" id="MobiDB-lite"/>
    </source>
</evidence>
<dbReference type="Proteomes" id="UP000515129">
    <property type="component" value="Chromosome 19"/>
</dbReference>
<gene>
    <name evidence="3" type="primary">LOC113120171</name>
</gene>
<sequence length="402" mass="45000">MCPTSDRTSQLLEEIDVEEQVEKDKGFIDFFGEEATVANLVASDDLVLSGPPVLPAAPVPSIQAPTAAPLPSVQTPPLHSVQTPPLPSVQTPPLHSVQTPPLHSVQTPPLHSIQTPVSRLHHSPVSRLHHSPVSRLHHCPVSKLHHCTVSRLHHSPLSRLYHCTVSKLHHCPVSRLHHSPVSRLHHCPVSKLHHCTVSKLHHCTVSRLHHSPLSRLHHCTASKLQSKIPKVVPPIKKSSLPVQSTSVESPDTKADHIIPPEYRAFQDVFIQFLGYIIDPQGVKMDQGKVDAITHWPQPGSIKELQRFLGFANFYRRSIKDYSLLRSPLTSLLRNWPKSLSWNPDATEAFHLLKQAFKTAPILVHPDPKQQFIVEKTFNTLLRREVQEGNSSSLLNIRLPSWT</sequence>
<dbReference type="PANTHER" id="PTHR33064">
    <property type="entry name" value="POL PROTEIN"/>
    <property type="match status" value="1"/>
</dbReference>
<dbReference type="InterPro" id="IPR051320">
    <property type="entry name" value="Viral_Replic_Matur_Polypro"/>
</dbReference>
<dbReference type="KEGG" id="caua:113120171"/>
<dbReference type="OrthoDB" id="8052860at2759"/>
<evidence type="ECO:0000313" key="3">
    <source>
        <dbReference type="RefSeq" id="XP_026145902.1"/>
    </source>
</evidence>
<proteinExistence type="predicted"/>